<dbReference type="InterPro" id="IPR029068">
    <property type="entry name" value="Glyas_Bleomycin-R_OHBP_Dase"/>
</dbReference>
<gene>
    <name evidence="2" type="ORF">A2849_01670</name>
</gene>
<name>A0A1G2MAI1_9BACT</name>
<dbReference type="InterPro" id="IPR037523">
    <property type="entry name" value="VOC_core"/>
</dbReference>
<protein>
    <recommendedName>
        <fullName evidence="1">VOC domain-containing protein</fullName>
    </recommendedName>
</protein>
<dbReference type="EMBL" id="MHRI01000024">
    <property type="protein sequence ID" value="OHA20744.1"/>
    <property type="molecule type" value="Genomic_DNA"/>
</dbReference>
<dbReference type="Proteomes" id="UP000178121">
    <property type="component" value="Unassembled WGS sequence"/>
</dbReference>
<organism evidence="2 3">
    <name type="scientific">Candidatus Taylorbacteria bacterium RIFCSPHIGHO2_01_FULL_51_15</name>
    <dbReference type="NCBI Taxonomy" id="1802304"/>
    <lineage>
        <taxon>Bacteria</taxon>
        <taxon>Candidatus Tayloriibacteriota</taxon>
    </lineage>
</organism>
<sequence length="124" mass="14126">MIAHVTLGVSNYEKAKVFYEKVLKTVGYEFTEDHPEWKAGGFKEGGHTSFWIGEKDVVVPSHVAFETKDRASVDAFHKEALAVGWRDNGAPGYRKEYWPGYYAAFAHDRDGNNVEAVWYDYDAK</sequence>
<evidence type="ECO:0000313" key="3">
    <source>
        <dbReference type="Proteomes" id="UP000178121"/>
    </source>
</evidence>
<comment type="caution">
    <text evidence="2">The sequence shown here is derived from an EMBL/GenBank/DDBJ whole genome shotgun (WGS) entry which is preliminary data.</text>
</comment>
<reference evidence="2 3" key="1">
    <citation type="journal article" date="2016" name="Nat. Commun.">
        <title>Thousands of microbial genomes shed light on interconnected biogeochemical processes in an aquifer system.</title>
        <authorList>
            <person name="Anantharaman K."/>
            <person name="Brown C.T."/>
            <person name="Hug L.A."/>
            <person name="Sharon I."/>
            <person name="Castelle C.J."/>
            <person name="Probst A.J."/>
            <person name="Thomas B.C."/>
            <person name="Singh A."/>
            <person name="Wilkins M.J."/>
            <person name="Karaoz U."/>
            <person name="Brodie E.L."/>
            <person name="Williams K.H."/>
            <person name="Hubbard S.S."/>
            <person name="Banfield J.F."/>
        </authorList>
    </citation>
    <scope>NUCLEOTIDE SEQUENCE [LARGE SCALE GENOMIC DNA]</scope>
</reference>
<dbReference type="PANTHER" id="PTHR35006:SF2">
    <property type="entry name" value="GLYOXALASE FAMILY PROTEIN (AFU_ORTHOLOGUE AFUA_5G14830)"/>
    <property type="match status" value="1"/>
</dbReference>
<dbReference type="InterPro" id="IPR004360">
    <property type="entry name" value="Glyas_Fos-R_dOase_dom"/>
</dbReference>
<evidence type="ECO:0000259" key="1">
    <source>
        <dbReference type="PROSITE" id="PS51819"/>
    </source>
</evidence>
<dbReference type="Gene3D" id="3.10.180.10">
    <property type="entry name" value="2,3-Dihydroxybiphenyl 1,2-Dioxygenase, domain 1"/>
    <property type="match status" value="1"/>
</dbReference>
<dbReference type="CDD" id="cd07262">
    <property type="entry name" value="VOC_like"/>
    <property type="match status" value="1"/>
</dbReference>
<proteinExistence type="predicted"/>
<accession>A0A1G2MAI1</accession>
<dbReference type="PROSITE" id="PS51819">
    <property type="entry name" value="VOC"/>
    <property type="match status" value="1"/>
</dbReference>
<evidence type="ECO:0000313" key="2">
    <source>
        <dbReference type="EMBL" id="OHA20744.1"/>
    </source>
</evidence>
<dbReference type="Pfam" id="PF00903">
    <property type="entry name" value="Glyoxalase"/>
    <property type="match status" value="1"/>
</dbReference>
<feature type="domain" description="VOC" evidence="1">
    <location>
        <begin position="1"/>
        <end position="119"/>
    </location>
</feature>
<dbReference type="PANTHER" id="PTHR35006">
    <property type="entry name" value="GLYOXALASE FAMILY PROTEIN (AFU_ORTHOLOGUE AFUA_5G14830)"/>
    <property type="match status" value="1"/>
</dbReference>
<dbReference type="SUPFAM" id="SSF54593">
    <property type="entry name" value="Glyoxalase/Bleomycin resistance protein/Dihydroxybiphenyl dioxygenase"/>
    <property type="match status" value="1"/>
</dbReference>
<dbReference type="AlphaFoldDB" id="A0A1G2MAI1"/>